<dbReference type="RefSeq" id="XP_062624838.1">
    <property type="nucleotide sequence ID" value="XM_062768854.1"/>
</dbReference>
<feature type="chain" id="PRO_5042204181" evidence="2">
    <location>
        <begin position="26"/>
        <end position="289"/>
    </location>
</feature>
<feature type="transmembrane region" description="Helical" evidence="1">
    <location>
        <begin position="236"/>
        <end position="257"/>
    </location>
</feature>
<keyword evidence="1" id="KW-1133">Transmembrane helix</keyword>
<dbReference type="AlphaFoldDB" id="A0AAF1BFX0"/>
<proteinExistence type="predicted"/>
<sequence>MPAPAAPRAAFALLAAVGVALLAQAIPAVNVFISHETCLESTGSPALPFLNYGFNQALCAFNVTFSAAYATVAGQHVLGAFGAFFLAPAFILLHSSGAVRGALLLLLGQVVPVCIVYPAYGALSAPRTADRREEPWQALLATVGGYLVPGVYAVRSGLAYGPLSAWQIYPVYTLLIAVACAPFAFSGAKRVAYALAGAVCVGTSLSAQLPLLSALIAGEFSAADAFWPSQSSFAGAALWIFVVDFAVVVVASLVLVAPKSVVGWAGLLATSAALGPGAAVILFWLPQVW</sequence>
<feature type="transmembrane region" description="Helical" evidence="1">
    <location>
        <begin position="102"/>
        <end position="123"/>
    </location>
</feature>
<accession>A0AAF1BFX0</accession>
<feature type="transmembrane region" description="Helical" evidence="1">
    <location>
        <begin position="192"/>
        <end position="216"/>
    </location>
</feature>
<keyword evidence="2" id="KW-0732">Signal</keyword>
<evidence type="ECO:0000256" key="1">
    <source>
        <dbReference type="SAM" id="Phobius"/>
    </source>
</evidence>
<gene>
    <name evidence="3" type="ORF">LOC62_02G002344</name>
</gene>
<dbReference type="GeneID" id="87805592"/>
<evidence type="ECO:0000313" key="3">
    <source>
        <dbReference type="EMBL" id="WOO78806.1"/>
    </source>
</evidence>
<evidence type="ECO:0000256" key="2">
    <source>
        <dbReference type="SAM" id="SignalP"/>
    </source>
</evidence>
<keyword evidence="1" id="KW-0472">Membrane</keyword>
<organism evidence="3 4">
    <name type="scientific">Vanrija pseudolonga</name>
    <dbReference type="NCBI Taxonomy" id="143232"/>
    <lineage>
        <taxon>Eukaryota</taxon>
        <taxon>Fungi</taxon>
        <taxon>Dikarya</taxon>
        <taxon>Basidiomycota</taxon>
        <taxon>Agaricomycotina</taxon>
        <taxon>Tremellomycetes</taxon>
        <taxon>Trichosporonales</taxon>
        <taxon>Trichosporonaceae</taxon>
        <taxon>Vanrija</taxon>
    </lineage>
</organism>
<feature type="transmembrane region" description="Helical" evidence="1">
    <location>
        <begin position="264"/>
        <end position="285"/>
    </location>
</feature>
<keyword evidence="4" id="KW-1185">Reference proteome</keyword>
<protein>
    <submittedName>
        <fullName evidence="3">Uncharacterized protein</fullName>
    </submittedName>
</protein>
<evidence type="ECO:0000313" key="4">
    <source>
        <dbReference type="Proteomes" id="UP000827549"/>
    </source>
</evidence>
<keyword evidence="1" id="KW-0812">Transmembrane</keyword>
<reference evidence="3" key="1">
    <citation type="submission" date="2023-10" db="EMBL/GenBank/DDBJ databases">
        <authorList>
            <person name="Noh H."/>
        </authorList>
    </citation>
    <scope>NUCLEOTIDE SEQUENCE</scope>
    <source>
        <strain evidence="3">DUCC4014</strain>
    </source>
</reference>
<name>A0AAF1BFX0_9TREE</name>
<feature type="signal peptide" evidence="2">
    <location>
        <begin position="1"/>
        <end position="25"/>
    </location>
</feature>
<dbReference type="EMBL" id="CP086715">
    <property type="protein sequence ID" value="WOO78806.1"/>
    <property type="molecule type" value="Genomic_DNA"/>
</dbReference>
<feature type="transmembrane region" description="Helical" evidence="1">
    <location>
        <begin position="135"/>
        <end position="154"/>
    </location>
</feature>
<feature type="transmembrane region" description="Helical" evidence="1">
    <location>
        <begin position="166"/>
        <end position="185"/>
    </location>
</feature>
<dbReference type="Proteomes" id="UP000827549">
    <property type="component" value="Chromosome 2"/>
</dbReference>